<dbReference type="GO" id="GO:0003723">
    <property type="term" value="F:RNA binding"/>
    <property type="evidence" value="ECO:0007669"/>
    <property type="project" value="UniProtKB-UniRule"/>
</dbReference>
<dbReference type="CDD" id="cd12249">
    <property type="entry name" value="RRM1_hnRNPR_like"/>
    <property type="match status" value="1"/>
</dbReference>
<dbReference type="InterPro" id="IPR035979">
    <property type="entry name" value="RBD_domain_sf"/>
</dbReference>
<organism evidence="4 5">
    <name type="scientific">Trichogramma kaykai</name>
    <dbReference type="NCBI Taxonomy" id="54128"/>
    <lineage>
        <taxon>Eukaryota</taxon>
        <taxon>Metazoa</taxon>
        <taxon>Ecdysozoa</taxon>
        <taxon>Arthropoda</taxon>
        <taxon>Hexapoda</taxon>
        <taxon>Insecta</taxon>
        <taxon>Pterygota</taxon>
        <taxon>Neoptera</taxon>
        <taxon>Endopterygota</taxon>
        <taxon>Hymenoptera</taxon>
        <taxon>Apocrita</taxon>
        <taxon>Proctotrupomorpha</taxon>
        <taxon>Chalcidoidea</taxon>
        <taxon>Trichogrammatidae</taxon>
        <taxon>Trichogramma</taxon>
    </lineage>
</organism>
<evidence type="ECO:0000313" key="5">
    <source>
        <dbReference type="Proteomes" id="UP001627154"/>
    </source>
</evidence>
<proteinExistence type="predicted"/>
<dbReference type="Proteomes" id="UP001627154">
    <property type="component" value="Unassembled WGS sequence"/>
</dbReference>
<gene>
    <name evidence="4" type="ORF">TKK_018548</name>
</gene>
<dbReference type="PANTHER" id="PTHR21245">
    <property type="entry name" value="HETEROGENEOUS NUCLEAR RIBONUCLEOPROTEIN"/>
    <property type="match status" value="1"/>
</dbReference>
<keyword evidence="1 2" id="KW-0694">RNA-binding</keyword>
<evidence type="ECO:0000256" key="2">
    <source>
        <dbReference type="PROSITE-ProRule" id="PRU00176"/>
    </source>
</evidence>
<dbReference type="Gene3D" id="3.30.70.330">
    <property type="match status" value="2"/>
</dbReference>
<accession>A0ABD2VZ52</accession>
<keyword evidence="5" id="KW-1185">Reference proteome</keyword>
<dbReference type="SUPFAM" id="SSF54928">
    <property type="entry name" value="RNA-binding domain, RBD"/>
    <property type="match status" value="1"/>
</dbReference>
<dbReference type="PROSITE" id="PS50102">
    <property type="entry name" value="RRM"/>
    <property type="match status" value="1"/>
</dbReference>
<feature type="domain" description="RRM" evidence="3">
    <location>
        <begin position="121"/>
        <end position="199"/>
    </location>
</feature>
<reference evidence="4 5" key="1">
    <citation type="journal article" date="2024" name="bioRxiv">
        <title>A reference genome for Trichogramma kaykai: A tiny desert-dwelling parasitoid wasp with competing sex-ratio distorters.</title>
        <authorList>
            <person name="Culotta J."/>
            <person name="Lindsey A.R."/>
        </authorList>
    </citation>
    <scope>NUCLEOTIDE SEQUENCE [LARGE SCALE GENOMIC DNA]</scope>
    <source>
        <strain evidence="4 5">KSX58</strain>
    </source>
</reference>
<dbReference type="AlphaFoldDB" id="A0ABD2VZ52"/>
<dbReference type="Pfam" id="PF00076">
    <property type="entry name" value="RRM_1"/>
    <property type="match status" value="1"/>
</dbReference>
<dbReference type="EMBL" id="JBJJXI010000149">
    <property type="protein sequence ID" value="KAL3386045.1"/>
    <property type="molecule type" value="Genomic_DNA"/>
</dbReference>
<dbReference type="InterPro" id="IPR012677">
    <property type="entry name" value="Nucleotide-bd_a/b_plait_sf"/>
</dbReference>
<evidence type="ECO:0000259" key="3">
    <source>
        <dbReference type="PROSITE" id="PS50102"/>
    </source>
</evidence>
<name>A0ABD2VZ52_9HYME</name>
<sequence>MNSHIPVVNVKQQFDKMEFRPDHFNTDEDDSDVEECMQRRIPKIYKRLEKISPELQNKKSRHYMDFVPSEPMLSIYDQYKIHENILKLQNQIGMEIIQKNGQRKLGGPPPGWQGPVPGPGCEIFVGKIPRDIYEDEIYPLFRKIGEIYEMRLMMNFSGTNRGFCFIMYANPELAQRAIKELNNYPIRQNWFLGVVESVNNCRLHVTDLPSRIDAKTIIKKIWPVCEDLDKVYVFTSFNHSPSKHALITFKTHRSAAMARRRLLPERHRFFEKVDVRIEWAYPNIAVSNVVSINLCR</sequence>
<dbReference type="SMART" id="SM00360">
    <property type="entry name" value="RRM"/>
    <property type="match status" value="2"/>
</dbReference>
<protein>
    <recommendedName>
        <fullName evidence="3">RRM domain-containing protein</fullName>
    </recommendedName>
</protein>
<evidence type="ECO:0000313" key="4">
    <source>
        <dbReference type="EMBL" id="KAL3386045.1"/>
    </source>
</evidence>
<dbReference type="InterPro" id="IPR000504">
    <property type="entry name" value="RRM_dom"/>
</dbReference>
<evidence type="ECO:0000256" key="1">
    <source>
        <dbReference type="ARBA" id="ARBA00022884"/>
    </source>
</evidence>
<comment type="caution">
    <text evidence="4">The sequence shown here is derived from an EMBL/GenBank/DDBJ whole genome shotgun (WGS) entry which is preliminary data.</text>
</comment>